<evidence type="ECO:0000313" key="3">
    <source>
        <dbReference type="Proteomes" id="UP000322110"/>
    </source>
</evidence>
<comment type="caution">
    <text evidence="2">The sequence shown here is derived from an EMBL/GenBank/DDBJ whole genome shotgun (WGS) entry which is preliminary data.</text>
</comment>
<name>A0A5B2THG5_9PROT</name>
<dbReference type="EMBL" id="VUKA01000002">
    <property type="protein sequence ID" value="KAA2213936.1"/>
    <property type="molecule type" value="Genomic_DNA"/>
</dbReference>
<dbReference type="AlphaFoldDB" id="A0A5B2THG5"/>
<accession>A0A5B2THG5</accession>
<feature type="region of interest" description="Disordered" evidence="1">
    <location>
        <begin position="33"/>
        <end position="59"/>
    </location>
</feature>
<organism evidence="2 3">
    <name type="scientific">Teichococcus oryzae</name>
    <dbReference type="NCBI Taxonomy" id="1608942"/>
    <lineage>
        <taxon>Bacteria</taxon>
        <taxon>Pseudomonadati</taxon>
        <taxon>Pseudomonadota</taxon>
        <taxon>Alphaproteobacteria</taxon>
        <taxon>Acetobacterales</taxon>
        <taxon>Roseomonadaceae</taxon>
        <taxon>Roseomonas</taxon>
    </lineage>
</organism>
<dbReference type="RefSeq" id="WP_149811592.1">
    <property type="nucleotide sequence ID" value="NZ_VUKA01000002.1"/>
</dbReference>
<dbReference type="Pfam" id="PF12616">
    <property type="entry name" value="DUF3775"/>
    <property type="match status" value="1"/>
</dbReference>
<dbReference type="InterPro" id="IPR022254">
    <property type="entry name" value="DUF3775"/>
</dbReference>
<proteinExistence type="predicted"/>
<feature type="compositionally biased region" description="Acidic residues" evidence="1">
    <location>
        <begin position="36"/>
        <end position="59"/>
    </location>
</feature>
<sequence>MSDTSTGGDDDDGEVDLGISLETVATVVDHIRAIQEGEDSDEVDTDDEDPDNEGDEEDFSEETLAAFIEELNEDEQAALVALAWIGRGDYEPEEWGEALRLAKERSSAGDTSAYLLGMDMAGDLLAEGLAAFGIAVEDVER</sequence>
<dbReference type="Proteomes" id="UP000322110">
    <property type="component" value="Unassembled WGS sequence"/>
</dbReference>
<evidence type="ECO:0000256" key="1">
    <source>
        <dbReference type="SAM" id="MobiDB-lite"/>
    </source>
</evidence>
<evidence type="ECO:0000313" key="2">
    <source>
        <dbReference type="EMBL" id="KAA2213936.1"/>
    </source>
</evidence>
<reference evidence="2 3" key="1">
    <citation type="journal article" date="2015" name="Int. J. Syst. Evol. Microbiol.">
        <title>Roseomonas oryzae sp. nov., isolated from paddy rhizosphere soil.</title>
        <authorList>
            <person name="Ramaprasad E.V."/>
            <person name="Sasikala Ch."/>
            <person name="Ramana Ch.V."/>
        </authorList>
    </citation>
    <scope>NUCLEOTIDE SEQUENCE [LARGE SCALE GENOMIC DNA]</scope>
    <source>
        <strain evidence="2 3">KCTC 42542</strain>
    </source>
</reference>
<gene>
    <name evidence="2" type="ORF">F0Q34_07775</name>
</gene>
<dbReference type="OrthoDB" id="5641374at2"/>
<keyword evidence="3" id="KW-1185">Reference proteome</keyword>
<protein>
    <submittedName>
        <fullName evidence="2">DUF3775 domain-containing protein</fullName>
    </submittedName>
</protein>